<evidence type="ECO:0000256" key="1">
    <source>
        <dbReference type="SAM" id="MobiDB-lite"/>
    </source>
</evidence>
<name>A0AAV7MK59_PLEWA</name>
<reference evidence="2" key="1">
    <citation type="journal article" date="2022" name="bioRxiv">
        <title>Sequencing and chromosome-scale assembly of the giantPleurodeles waltlgenome.</title>
        <authorList>
            <person name="Brown T."/>
            <person name="Elewa A."/>
            <person name="Iarovenko S."/>
            <person name="Subramanian E."/>
            <person name="Araus A.J."/>
            <person name="Petzold A."/>
            <person name="Susuki M."/>
            <person name="Suzuki K.-i.T."/>
            <person name="Hayashi T."/>
            <person name="Toyoda A."/>
            <person name="Oliveira C."/>
            <person name="Osipova E."/>
            <person name="Leigh N.D."/>
            <person name="Simon A."/>
            <person name="Yun M.H."/>
        </authorList>
    </citation>
    <scope>NUCLEOTIDE SEQUENCE</scope>
    <source>
        <strain evidence="2">20211129_DDA</strain>
        <tissue evidence="2">Liver</tissue>
    </source>
</reference>
<gene>
    <name evidence="2" type="ORF">NDU88_001319</name>
</gene>
<feature type="compositionally biased region" description="Low complexity" evidence="1">
    <location>
        <begin position="84"/>
        <end position="93"/>
    </location>
</feature>
<dbReference type="EMBL" id="JANPWB010000013">
    <property type="protein sequence ID" value="KAJ1103898.1"/>
    <property type="molecule type" value="Genomic_DNA"/>
</dbReference>
<comment type="caution">
    <text evidence="2">The sequence shown here is derived from an EMBL/GenBank/DDBJ whole genome shotgun (WGS) entry which is preliminary data.</text>
</comment>
<accession>A0AAV7MK59</accession>
<evidence type="ECO:0000313" key="2">
    <source>
        <dbReference type="EMBL" id="KAJ1103898.1"/>
    </source>
</evidence>
<protein>
    <submittedName>
        <fullName evidence="2">Uncharacterized protein</fullName>
    </submittedName>
</protein>
<feature type="region of interest" description="Disordered" evidence="1">
    <location>
        <begin position="1"/>
        <end position="22"/>
    </location>
</feature>
<keyword evidence="3" id="KW-1185">Reference proteome</keyword>
<sequence>MARSLVADPVTPGRKGGIEKALGGASSAPGHLLLFWAAVPVSSVPPLRHRSTEREGGASGAPACCRLRGPQMSHRQGAGRGGRRAPLPRASAGDASLRAGVTPHSRPRLRGLP</sequence>
<dbReference type="AlphaFoldDB" id="A0AAV7MK59"/>
<evidence type="ECO:0000313" key="3">
    <source>
        <dbReference type="Proteomes" id="UP001066276"/>
    </source>
</evidence>
<proteinExistence type="predicted"/>
<dbReference type="Proteomes" id="UP001066276">
    <property type="component" value="Chromosome 9"/>
</dbReference>
<organism evidence="2 3">
    <name type="scientific">Pleurodeles waltl</name>
    <name type="common">Iberian ribbed newt</name>
    <dbReference type="NCBI Taxonomy" id="8319"/>
    <lineage>
        <taxon>Eukaryota</taxon>
        <taxon>Metazoa</taxon>
        <taxon>Chordata</taxon>
        <taxon>Craniata</taxon>
        <taxon>Vertebrata</taxon>
        <taxon>Euteleostomi</taxon>
        <taxon>Amphibia</taxon>
        <taxon>Batrachia</taxon>
        <taxon>Caudata</taxon>
        <taxon>Salamandroidea</taxon>
        <taxon>Salamandridae</taxon>
        <taxon>Pleurodelinae</taxon>
        <taxon>Pleurodeles</taxon>
    </lineage>
</organism>
<feature type="region of interest" description="Disordered" evidence="1">
    <location>
        <begin position="47"/>
        <end position="113"/>
    </location>
</feature>